<comment type="subcellular location">
    <subcellularLocation>
        <location evidence="3">Chromosome</location>
        <location evidence="3">Centromere</location>
        <location evidence="3">Kinetochore</location>
    </subcellularLocation>
    <subcellularLocation>
        <location evidence="2">Cytoplasm</location>
        <location evidence="2">Cytoskeleton</location>
        <location evidence="2">Spindle</location>
    </subcellularLocation>
    <subcellularLocation>
        <location evidence="1">Nucleus</location>
    </subcellularLocation>
</comment>
<keyword evidence="8" id="KW-0995">Kinetochore</keyword>
<feature type="coiled-coil region" evidence="13">
    <location>
        <begin position="75"/>
        <end position="109"/>
    </location>
</feature>
<organism evidence="14 15">
    <name type="scientific">Coemansia biformis</name>
    <dbReference type="NCBI Taxonomy" id="1286918"/>
    <lineage>
        <taxon>Eukaryota</taxon>
        <taxon>Fungi</taxon>
        <taxon>Fungi incertae sedis</taxon>
        <taxon>Zoopagomycota</taxon>
        <taxon>Kickxellomycotina</taxon>
        <taxon>Kickxellomycetes</taxon>
        <taxon>Kickxellales</taxon>
        <taxon>Kickxellaceae</taxon>
        <taxon>Coemansia</taxon>
    </lineage>
</organism>
<evidence type="ECO:0000256" key="12">
    <source>
        <dbReference type="ARBA" id="ARBA00032583"/>
    </source>
</evidence>
<evidence type="ECO:0000256" key="4">
    <source>
        <dbReference type="ARBA" id="ARBA00008952"/>
    </source>
</evidence>
<evidence type="ECO:0000256" key="2">
    <source>
        <dbReference type="ARBA" id="ARBA00004186"/>
    </source>
</evidence>
<evidence type="ECO:0000256" key="13">
    <source>
        <dbReference type="SAM" id="Coils"/>
    </source>
</evidence>
<evidence type="ECO:0000256" key="3">
    <source>
        <dbReference type="ARBA" id="ARBA00004629"/>
    </source>
</evidence>
<dbReference type="GO" id="GO:0008608">
    <property type="term" value="P:attachment of spindle microtubules to kinetochore"/>
    <property type="evidence" value="ECO:0007669"/>
    <property type="project" value="InterPro"/>
</dbReference>
<evidence type="ECO:0000256" key="10">
    <source>
        <dbReference type="ARBA" id="ARBA00023242"/>
    </source>
</evidence>
<evidence type="ECO:0000256" key="7">
    <source>
        <dbReference type="ARBA" id="ARBA00022490"/>
    </source>
</evidence>
<keyword evidence="11" id="KW-0137">Centromere</keyword>
<reference evidence="14" key="1">
    <citation type="submission" date="2022-07" db="EMBL/GenBank/DDBJ databases">
        <title>Phylogenomic reconstructions and comparative analyses of Kickxellomycotina fungi.</title>
        <authorList>
            <person name="Reynolds N.K."/>
            <person name="Stajich J.E."/>
            <person name="Barry K."/>
            <person name="Grigoriev I.V."/>
            <person name="Crous P."/>
            <person name="Smith M.E."/>
        </authorList>
    </citation>
    <scope>NUCLEOTIDE SEQUENCE</scope>
    <source>
        <strain evidence="14">BCRC 34381</strain>
    </source>
</reference>
<dbReference type="PANTHER" id="PTHR28262:SF1">
    <property type="entry name" value="DASH COMPLEX SUBUNIT SPC19"/>
    <property type="match status" value="1"/>
</dbReference>
<keyword evidence="13" id="KW-0175">Coiled coil</keyword>
<keyword evidence="10" id="KW-0539">Nucleus</keyword>
<evidence type="ECO:0000256" key="6">
    <source>
        <dbReference type="ARBA" id="ARBA00022454"/>
    </source>
</evidence>
<evidence type="ECO:0000313" key="14">
    <source>
        <dbReference type="EMBL" id="KAJ1728957.1"/>
    </source>
</evidence>
<evidence type="ECO:0000256" key="1">
    <source>
        <dbReference type="ARBA" id="ARBA00004123"/>
    </source>
</evidence>
<gene>
    <name evidence="14" type="ORF">LPJ61_003765</name>
</gene>
<name>A0A9W7YBY7_9FUNG</name>
<sequence length="359" mass="39633">MAYLDSLEQCVDTLERCNDSLQSMTGSLTRLTQTFPRVETVMRCTRKYDLTTASDIGKAQDLISREAVPFLFRQVDQLEAAIETIRAAHEALERKVVEQRGEYQQLVEDEGAMVALQKSLKEEQALLAEGQTNLLNAKSMVAAKERDLAELNRARLSTGQKNAALEEASKVDAEIIRVRRMLAEVEHDTAAIPADDQIQATEDASDRLLVLERLRSQLELVTDAPVDEQVAALIDGSIGTLELLENKVFVPWWDSGTAMQTERMGYITRLLRFFYKEHGSTMQAVIEALLDHQSMTVDDLRRELSSANQATADLPLLIDHLKAIGAVVSETTAIAGKQTMTVQLDFGEPGNGNGDGGAV</sequence>
<protein>
    <recommendedName>
        <fullName evidence="5">DASH complex subunit SPC19</fullName>
    </recommendedName>
    <alternativeName>
        <fullName evidence="12">Outer kinetochore protein SPC19</fullName>
    </alternativeName>
</protein>
<dbReference type="InterPro" id="IPR013251">
    <property type="entry name" value="DASH_Spc19"/>
</dbReference>
<evidence type="ECO:0000256" key="8">
    <source>
        <dbReference type="ARBA" id="ARBA00022838"/>
    </source>
</evidence>
<proteinExistence type="inferred from homology"/>
<dbReference type="Proteomes" id="UP001143981">
    <property type="component" value="Unassembled WGS sequence"/>
</dbReference>
<comment type="similarity">
    <text evidence="4">Belongs to the DASH complex SPC19 family.</text>
</comment>
<dbReference type="AlphaFoldDB" id="A0A9W7YBY7"/>
<keyword evidence="9" id="KW-0206">Cytoskeleton</keyword>
<dbReference type="EMBL" id="JANBOI010000706">
    <property type="protein sequence ID" value="KAJ1728957.1"/>
    <property type="molecule type" value="Genomic_DNA"/>
</dbReference>
<dbReference type="PANTHER" id="PTHR28262">
    <property type="entry name" value="DASH COMPLEX SUBUNIT SPC19"/>
    <property type="match status" value="1"/>
</dbReference>
<keyword evidence="7" id="KW-0963">Cytoplasm</keyword>
<accession>A0A9W7YBY7</accession>
<dbReference type="OrthoDB" id="5568303at2759"/>
<evidence type="ECO:0000256" key="11">
    <source>
        <dbReference type="ARBA" id="ARBA00023328"/>
    </source>
</evidence>
<dbReference type="Pfam" id="PF08287">
    <property type="entry name" value="DASH_Spc19"/>
    <property type="match status" value="1"/>
</dbReference>
<dbReference type="GO" id="GO:0042729">
    <property type="term" value="C:DASH complex"/>
    <property type="evidence" value="ECO:0007669"/>
    <property type="project" value="InterPro"/>
</dbReference>
<evidence type="ECO:0000256" key="5">
    <source>
        <dbReference type="ARBA" id="ARBA00016329"/>
    </source>
</evidence>
<evidence type="ECO:0000313" key="15">
    <source>
        <dbReference type="Proteomes" id="UP001143981"/>
    </source>
</evidence>
<comment type="caution">
    <text evidence="14">The sequence shown here is derived from an EMBL/GenBank/DDBJ whole genome shotgun (WGS) entry which is preliminary data.</text>
</comment>
<keyword evidence="6" id="KW-0158">Chromosome</keyword>
<dbReference type="GO" id="GO:0005876">
    <property type="term" value="C:spindle microtubule"/>
    <property type="evidence" value="ECO:0007669"/>
    <property type="project" value="InterPro"/>
</dbReference>
<keyword evidence="15" id="KW-1185">Reference proteome</keyword>
<evidence type="ECO:0000256" key="9">
    <source>
        <dbReference type="ARBA" id="ARBA00023212"/>
    </source>
</evidence>